<reference evidence="1 2" key="1">
    <citation type="submission" date="2019-05" db="EMBL/GenBank/DDBJ databases">
        <title>Kocuria coralli sp. nov., a novel actinobacterium isolated from coral reef seawater.</title>
        <authorList>
            <person name="Li J."/>
        </authorList>
    </citation>
    <scope>NUCLEOTIDE SEQUENCE [LARGE SCALE GENOMIC DNA]</scope>
    <source>
        <strain evidence="1 2">SCSIO 13007</strain>
    </source>
</reference>
<dbReference type="AlphaFoldDB" id="A0A5J5L0S4"/>
<dbReference type="PANTHER" id="PTHR43431">
    <property type="entry name" value="OXIDOREDUCTASE, SHORT CHAIN DEHYDROGENASE/REDUCTASE FAMILY (AFU_ORTHOLOGUE AFUA_5G14000)"/>
    <property type="match status" value="1"/>
</dbReference>
<accession>A0A5J5L0S4</accession>
<comment type="caution">
    <text evidence="1">The sequence shown here is derived from an EMBL/GenBank/DDBJ whole genome shotgun (WGS) entry which is preliminary data.</text>
</comment>
<protein>
    <submittedName>
        <fullName evidence="1">SDR family NAD(P)-dependent oxidoreductase</fullName>
    </submittedName>
</protein>
<dbReference type="EMBL" id="SZWF01000006">
    <property type="protein sequence ID" value="KAA9394531.1"/>
    <property type="molecule type" value="Genomic_DNA"/>
</dbReference>
<dbReference type="PANTHER" id="PTHR43431:SF7">
    <property type="entry name" value="OXIDOREDUCTASE, SHORT CHAIN DEHYDROGENASE_REDUCTASE FAMILY (AFU_ORTHOLOGUE AFUA_5G14000)"/>
    <property type="match status" value="1"/>
</dbReference>
<sequence>MSTIAIVGAGPGLGAAVARRFGREGFQVALISRTQANVDKLAEDLKGEGITARGYAADVRDPDALTAALNAAAEELGAIDVLQYSPIPHRDFLKPVLDTSPEDLRAAAEFSILGFATAVQQVLPGMRGRGHGTILLPNGNSAAVPNGKVAGTSVAFAGEAAYGKMLHDELATEDIRVGQLIIPLAIGGDDANHAPESLADRLWEIHAQPGPFRTAVEPAGE</sequence>
<name>A0A5J5L0S4_9MICC</name>
<keyword evidence="2" id="KW-1185">Reference proteome</keyword>
<evidence type="ECO:0000313" key="1">
    <source>
        <dbReference type="EMBL" id="KAA9394531.1"/>
    </source>
</evidence>
<dbReference type="RefSeq" id="WP_158033554.1">
    <property type="nucleotide sequence ID" value="NZ_ML708615.1"/>
</dbReference>
<dbReference type="InterPro" id="IPR002347">
    <property type="entry name" value="SDR_fam"/>
</dbReference>
<dbReference type="OrthoDB" id="9799818at2"/>
<dbReference type="SUPFAM" id="SSF51735">
    <property type="entry name" value="NAD(P)-binding Rossmann-fold domains"/>
    <property type="match status" value="1"/>
</dbReference>
<dbReference type="InterPro" id="IPR036291">
    <property type="entry name" value="NAD(P)-bd_dom_sf"/>
</dbReference>
<dbReference type="Pfam" id="PF00106">
    <property type="entry name" value="adh_short"/>
    <property type="match status" value="1"/>
</dbReference>
<dbReference type="Gene3D" id="3.40.50.720">
    <property type="entry name" value="NAD(P)-binding Rossmann-like Domain"/>
    <property type="match status" value="1"/>
</dbReference>
<gene>
    <name evidence="1" type="ORF">FCK90_06855</name>
</gene>
<evidence type="ECO:0000313" key="2">
    <source>
        <dbReference type="Proteomes" id="UP000325957"/>
    </source>
</evidence>
<dbReference type="Proteomes" id="UP000325957">
    <property type="component" value="Unassembled WGS sequence"/>
</dbReference>
<organism evidence="1 2">
    <name type="scientific">Kocuria coralli</name>
    <dbReference type="NCBI Taxonomy" id="1461025"/>
    <lineage>
        <taxon>Bacteria</taxon>
        <taxon>Bacillati</taxon>
        <taxon>Actinomycetota</taxon>
        <taxon>Actinomycetes</taxon>
        <taxon>Micrococcales</taxon>
        <taxon>Micrococcaceae</taxon>
        <taxon>Kocuria</taxon>
    </lineage>
</organism>
<proteinExistence type="predicted"/>